<name>A0A0A9FUG3_ARUDO</name>
<dbReference type="EMBL" id="GBRH01185948">
    <property type="protein sequence ID" value="JAE11948.1"/>
    <property type="molecule type" value="Transcribed_RNA"/>
</dbReference>
<dbReference type="AlphaFoldDB" id="A0A0A9FUG3"/>
<reference evidence="2" key="2">
    <citation type="journal article" date="2015" name="Data Brief">
        <title>Shoot transcriptome of the giant reed, Arundo donax.</title>
        <authorList>
            <person name="Barrero R.A."/>
            <person name="Guerrero F.D."/>
            <person name="Moolhuijzen P."/>
            <person name="Goolsby J.A."/>
            <person name="Tidwell J."/>
            <person name="Bellgard S.E."/>
            <person name="Bellgard M.I."/>
        </authorList>
    </citation>
    <scope>NUCLEOTIDE SEQUENCE</scope>
    <source>
        <tissue evidence="2">Shoot tissue taken approximately 20 cm above the soil surface</tissue>
    </source>
</reference>
<accession>A0A0A9FUG3</accession>
<keyword evidence="1" id="KW-0812">Transmembrane</keyword>
<keyword evidence="1" id="KW-1133">Transmembrane helix</keyword>
<organism evidence="2">
    <name type="scientific">Arundo donax</name>
    <name type="common">Giant reed</name>
    <name type="synonym">Donax arundinaceus</name>
    <dbReference type="NCBI Taxonomy" id="35708"/>
    <lineage>
        <taxon>Eukaryota</taxon>
        <taxon>Viridiplantae</taxon>
        <taxon>Streptophyta</taxon>
        <taxon>Embryophyta</taxon>
        <taxon>Tracheophyta</taxon>
        <taxon>Spermatophyta</taxon>
        <taxon>Magnoliopsida</taxon>
        <taxon>Liliopsida</taxon>
        <taxon>Poales</taxon>
        <taxon>Poaceae</taxon>
        <taxon>PACMAD clade</taxon>
        <taxon>Arundinoideae</taxon>
        <taxon>Arundineae</taxon>
        <taxon>Arundo</taxon>
    </lineage>
</organism>
<feature type="transmembrane region" description="Helical" evidence="1">
    <location>
        <begin position="6"/>
        <end position="25"/>
    </location>
</feature>
<evidence type="ECO:0000256" key="1">
    <source>
        <dbReference type="SAM" id="Phobius"/>
    </source>
</evidence>
<proteinExistence type="predicted"/>
<sequence>MDVNNPVLSFFFVLLFLKLTLHYIISPSISFDTKYNNTYLSHFVVQKYHPKKVLKLKRISFCS</sequence>
<evidence type="ECO:0000313" key="2">
    <source>
        <dbReference type="EMBL" id="JAE11948.1"/>
    </source>
</evidence>
<reference evidence="2" key="1">
    <citation type="submission" date="2014-09" db="EMBL/GenBank/DDBJ databases">
        <authorList>
            <person name="Magalhaes I.L.F."/>
            <person name="Oliveira U."/>
            <person name="Santos F.R."/>
            <person name="Vidigal T.H.D.A."/>
            <person name="Brescovit A.D."/>
            <person name="Santos A.J."/>
        </authorList>
    </citation>
    <scope>NUCLEOTIDE SEQUENCE</scope>
    <source>
        <tissue evidence="2">Shoot tissue taken approximately 20 cm above the soil surface</tissue>
    </source>
</reference>
<protein>
    <submittedName>
        <fullName evidence="2">Uncharacterized protein</fullName>
    </submittedName>
</protein>
<keyword evidence="1" id="KW-0472">Membrane</keyword>